<keyword evidence="4" id="KW-1185">Reference proteome</keyword>
<dbReference type="InterPro" id="IPR018764">
    <property type="entry name" value="RskA_C"/>
</dbReference>
<reference evidence="3 4" key="1">
    <citation type="submission" date="2014-01" db="EMBL/GenBank/DDBJ databases">
        <title>Actinotalea ferrariae CF5-4.</title>
        <authorList>
            <person name="Chen F."/>
            <person name="Li Y."/>
            <person name="Wang G."/>
        </authorList>
    </citation>
    <scope>NUCLEOTIDE SEQUENCE [LARGE SCALE GENOMIC DNA]</scope>
    <source>
        <strain evidence="3 4">CF5-4</strain>
    </source>
</reference>
<protein>
    <submittedName>
        <fullName evidence="3">Transmembrane anti-sigma factor</fullName>
    </submittedName>
</protein>
<dbReference type="Pfam" id="PF10099">
    <property type="entry name" value="RskA_C"/>
    <property type="match status" value="1"/>
</dbReference>
<evidence type="ECO:0000256" key="1">
    <source>
        <dbReference type="SAM" id="MobiDB-lite"/>
    </source>
</evidence>
<proteinExistence type="predicted"/>
<keyword evidence="3" id="KW-0812">Transmembrane</keyword>
<evidence type="ECO:0000259" key="2">
    <source>
        <dbReference type="Pfam" id="PF10099"/>
    </source>
</evidence>
<dbReference type="Proteomes" id="UP000019753">
    <property type="component" value="Unassembled WGS sequence"/>
</dbReference>
<gene>
    <name evidence="3" type="ORF">N866_09970</name>
</gene>
<dbReference type="EMBL" id="AXCW01000279">
    <property type="protein sequence ID" value="EYR62277.1"/>
    <property type="molecule type" value="Genomic_DNA"/>
</dbReference>
<sequence length="135" mass="13593">AGLLVGGTGGVLVAGGAGGAGEPEGVVVAQGQLDPLPGWEAGGEAVVEETADGTRELVVTLEGGDGLEGYREVWLIDREVSRLVSLGVLEGGEGRFVVPAGLDLAEFPVVDVSDEPYNGDPSHSGDSIIRGLLDT</sequence>
<comment type="caution">
    <text evidence="3">The sequence shown here is derived from an EMBL/GenBank/DDBJ whole genome shotgun (WGS) entry which is preliminary data.</text>
</comment>
<feature type="domain" description="Anti-sigma K factor RskA C-terminal" evidence="2">
    <location>
        <begin position="32"/>
        <end position="126"/>
    </location>
</feature>
<keyword evidence="3" id="KW-0472">Membrane</keyword>
<organism evidence="3 4">
    <name type="scientific">Actinotalea ferrariae CF5-4</name>
    <dbReference type="NCBI Taxonomy" id="948458"/>
    <lineage>
        <taxon>Bacteria</taxon>
        <taxon>Bacillati</taxon>
        <taxon>Actinomycetota</taxon>
        <taxon>Actinomycetes</taxon>
        <taxon>Micrococcales</taxon>
        <taxon>Cellulomonadaceae</taxon>
        <taxon>Actinotalea</taxon>
    </lineage>
</organism>
<evidence type="ECO:0000313" key="4">
    <source>
        <dbReference type="Proteomes" id="UP000019753"/>
    </source>
</evidence>
<evidence type="ECO:0000313" key="3">
    <source>
        <dbReference type="EMBL" id="EYR62277.1"/>
    </source>
</evidence>
<name>A0A021VT75_9CELL</name>
<feature type="region of interest" description="Disordered" evidence="1">
    <location>
        <begin position="116"/>
        <end position="135"/>
    </location>
</feature>
<accession>A0A021VT75</accession>
<dbReference type="AlphaFoldDB" id="A0A021VT75"/>
<dbReference type="OrthoDB" id="4328740at2"/>
<dbReference type="GO" id="GO:0005886">
    <property type="term" value="C:plasma membrane"/>
    <property type="evidence" value="ECO:0007669"/>
    <property type="project" value="InterPro"/>
</dbReference>
<dbReference type="RefSeq" id="WP_162177327.1">
    <property type="nucleotide sequence ID" value="NZ_AXCW01000279.1"/>
</dbReference>
<feature type="non-terminal residue" evidence="3">
    <location>
        <position position="1"/>
    </location>
</feature>